<evidence type="ECO:0000313" key="2">
    <source>
        <dbReference type="EMBL" id="AKQ65133.1"/>
    </source>
</evidence>
<evidence type="ECO:0000256" key="1">
    <source>
        <dbReference type="SAM" id="MobiDB-lite"/>
    </source>
</evidence>
<evidence type="ECO:0000313" key="3">
    <source>
        <dbReference type="Proteomes" id="UP000009026"/>
    </source>
</evidence>
<name>A0A0H4WU83_9BACT</name>
<gene>
    <name evidence="2" type="ORF">A176_002045</name>
</gene>
<feature type="region of interest" description="Disordered" evidence="1">
    <location>
        <begin position="62"/>
        <end position="81"/>
    </location>
</feature>
<reference evidence="2 3" key="1">
    <citation type="journal article" date="2016" name="PLoS ONE">
        <title>Complete Genome Sequence and Comparative Genomics of a Novel Myxobacterium Myxococcus hansupus.</title>
        <authorList>
            <person name="Sharma G."/>
            <person name="Narwani T."/>
            <person name="Subramanian S."/>
        </authorList>
    </citation>
    <scope>NUCLEOTIDE SEQUENCE [LARGE SCALE GENOMIC DNA]</scope>
    <source>
        <strain evidence="3">mixupus</strain>
    </source>
</reference>
<dbReference type="EMBL" id="CP012109">
    <property type="protein sequence ID" value="AKQ65133.1"/>
    <property type="molecule type" value="Genomic_DNA"/>
</dbReference>
<dbReference type="RefSeq" id="WP_002639822.1">
    <property type="nucleotide sequence ID" value="NZ_CP012109.1"/>
</dbReference>
<dbReference type="eggNOG" id="COG5545">
    <property type="taxonomic scope" value="Bacteria"/>
</dbReference>
<dbReference type="Proteomes" id="UP000009026">
    <property type="component" value="Chromosome"/>
</dbReference>
<dbReference type="STRING" id="1297742.A176_002045"/>
<protein>
    <submittedName>
        <fullName evidence="2">DNA primase domain protein</fullName>
    </submittedName>
</protein>
<proteinExistence type="predicted"/>
<sequence>MSCTLAAVLELFRASFATTDSQEGTEHLCEQARLKLRRHRERRKACDAGRLADNKAHWEALSGSAPAAPLTDSPGQEEDAPDLDAWGKELVLDTTKEGGKRIKNCEANVFTVLLSSPEWHGVLRFN</sequence>
<dbReference type="PATRIC" id="fig|1297742.4.peg.2069"/>
<organism evidence="2 3">
    <name type="scientific">Pseudomyxococcus hansupus</name>
    <dbReference type="NCBI Taxonomy" id="1297742"/>
    <lineage>
        <taxon>Bacteria</taxon>
        <taxon>Pseudomonadati</taxon>
        <taxon>Myxococcota</taxon>
        <taxon>Myxococcia</taxon>
        <taxon>Myxococcales</taxon>
        <taxon>Cystobacterineae</taxon>
        <taxon>Myxococcaceae</taxon>
        <taxon>Pseudomyxococcus</taxon>
    </lineage>
</organism>
<dbReference type="KEGG" id="mym:A176_002045"/>
<accession>A0A0H4WU83</accession>
<keyword evidence="3" id="KW-1185">Reference proteome</keyword>
<dbReference type="AlphaFoldDB" id="A0A0H4WU83"/>